<feature type="compositionally biased region" description="Basic and acidic residues" evidence="1">
    <location>
        <begin position="14"/>
        <end position="28"/>
    </location>
</feature>
<keyword evidence="2" id="KW-1133">Transmembrane helix</keyword>
<comment type="caution">
    <text evidence="3">The sequence shown here is derived from an EMBL/GenBank/DDBJ whole genome shotgun (WGS) entry which is preliminary data.</text>
</comment>
<dbReference type="InParanoid" id="A0A286U8G2"/>
<name>A0A286U8G2_9AGAM</name>
<evidence type="ECO:0000256" key="2">
    <source>
        <dbReference type="SAM" id="Phobius"/>
    </source>
</evidence>
<evidence type="ECO:0000313" key="3">
    <source>
        <dbReference type="EMBL" id="PAV15845.1"/>
    </source>
</evidence>
<feature type="region of interest" description="Disordered" evidence="1">
    <location>
        <begin position="65"/>
        <end position="139"/>
    </location>
</feature>
<dbReference type="PANTHER" id="PTHR42032">
    <property type="entry name" value="YALI0E30679P"/>
    <property type="match status" value="1"/>
</dbReference>
<reference evidence="3 4" key="1">
    <citation type="journal article" date="2017" name="Mol. Ecol.">
        <title>Comparative and population genomic landscape of Phellinus noxius: A hypervariable fungus causing root rot in trees.</title>
        <authorList>
            <person name="Chung C.L."/>
            <person name="Lee T.J."/>
            <person name="Akiba M."/>
            <person name="Lee H.H."/>
            <person name="Kuo T.H."/>
            <person name="Liu D."/>
            <person name="Ke H.M."/>
            <person name="Yokoi T."/>
            <person name="Roa M.B."/>
            <person name="Lu M.J."/>
            <person name="Chang Y.Y."/>
            <person name="Ann P.J."/>
            <person name="Tsai J.N."/>
            <person name="Chen C.Y."/>
            <person name="Tzean S.S."/>
            <person name="Ota Y."/>
            <person name="Hattori T."/>
            <person name="Sahashi N."/>
            <person name="Liou R.F."/>
            <person name="Kikuchi T."/>
            <person name="Tsai I.J."/>
        </authorList>
    </citation>
    <scope>NUCLEOTIDE SEQUENCE [LARGE SCALE GENOMIC DNA]</scope>
    <source>
        <strain evidence="3 4">FFPRI411160</strain>
    </source>
</reference>
<organism evidence="3 4">
    <name type="scientific">Pyrrhoderma noxium</name>
    <dbReference type="NCBI Taxonomy" id="2282107"/>
    <lineage>
        <taxon>Eukaryota</taxon>
        <taxon>Fungi</taxon>
        <taxon>Dikarya</taxon>
        <taxon>Basidiomycota</taxon>
        <taxon>Agaricomycotina</taxon>
        <taxon>Agaricomycetes</taxon>
        <taxon>Hymenochaetales</taxon>
        <taxon>Hymenochaetaceae</taxon>
        <taxon>Pyrrhoderma</taxon>
    </lineage>
</organism>
<gene>
    <name evidence="3" type="ORF">PNOK_0870300</name>
</gene>
<dbReference type="STRING" id="2282107.A0A286U8G2"/>
<keyword evidence="2" id="KW-0812">Transmembrane</keyword>
<accession>A0A286U8G2</accession>
<dbReference type="AlphaFoldDB" id="A0A286U8G2"/>
<dbReference type="PANTHER" id="PTHR42032:SF1">
    <property type="entry name" value="YALI0E30679P"/>
    <property type="match status" value="1"/>
</dbReference>
<dbReference type="Proteomes" id="UP000217199">
    <property type="component" value="Unassembled WGS sequence"/>
</dbReference>
<feature type="compositionally biased region" description="Acidic residues" evidence="1">
    <location>
        <begin position="299"/>
        <end position="313"/>
    </location>
</feature>
<feature type="compositionally biased region" description="Basic and acidic residues" evidence="1">
    <location>
        <begin position="81"/>
        <end position="92"/>
    </location>
</feature>
<feature type="region of interest" description="Disordered" evidence="1">
    <location>
        <begin position="1"/>
        <end position="28"/>
    </location>
</feature>
<evidence type="ECO:0000313" key="4">
    <source>
        <dbReference type="Proteomes" id="UP000217199"/>
    </source>
</evidence>
<feature type="transmembrane region" description="Helical" evidence="2">
    <location>
        <begin position="513"/>
        <end position="536"/>
    </location>
</feature>
<feature type="transmembrane region" description="Helical" evidence="2">
    <location>
        <begin position="228"/>
        <end position="252"/>
    </location>
</feature>
<dbReference type="EMBL" id="NBII01000009">
    <property type="protein sequence ID" value="PAV15845.1"/>
    <property type="molecule type" value="Genomic_DNA"/>
</dbReference>
<evidence type="ECO:0000256" key="1">
    <source>
        <dbReference type="SAM" id="MobiDB-lite"/>
    </source>
</evidence>
<dbReference type="OrthoDB" id="10263751at2759"/>
<feature type="region of interest" description="Disordered" evidence="1">
    <location>
        <begin position="299"/>
        <end position="318"/>
    </location>
</feature>
<keyword evidence="2" id="KW-0472">Membrane</keyword>
<keyword evidence="4" id="KW-1185">Reference proteome</keyword>
<sequence length="551" mass="62506">MTSDVAGMRRRLSRVKEASPDTHRMHNDHMLNLSGRILDGVEEGEHEGIQIRELDRENDSVFCSFSSVSSHSSSSDESVGDAERPPRHHDNNLDIPADSSKILEGGSKRQNSQRARQAKQVPRGFVRSGRKTMSRARGSNASSNSTWLGYDLSIIVALVSPIGNILTGSDHIKNILLLLFLIYYLHQLVEVPWTLYRLSIPNKDYSESNSEEDPVKAAAQMELRSLEIFYLSLTILSPFFGATLLRYVAIAISGDPKTLSWFSTSLFVLATGVRPWTHLAERLKDRSRALNEILDNSLPDESEAISEEEEGGEAVDPSNFLDEDFTDLQNRFKVLDSRINDLASTNIHEWEDISEAVYGIEGIVRQLKLELGRRTEASEARLDTLETFVLSLQRNNGLKLDSTNSIHLRTILWGLVSSPRNMLYWCWDSTHGCISNTLLITENLWKRVIKRNSAFGFHFGRHHPLESSIAEQKHTIIPKEDNRSVLPSDDSDMTLVPNVPAQEMKIITRYLELLTQIILFMLLPFTIVFRPILFFISLPFKVLRRLKPKLI</sequence>
<proteinExistence type="predicted"/>
<feature type="compositionally biased region" description="Low complexity" evidence="1">
    <location>
        <begin position="65"/>
        <end position="77"/>
    </location>
</feature>
<protein>
    <submittedName>
        <fullName evidence="3">Uncharacterized protein</fullName>
    </submittedName>
</protein>